<dbReference type="OrthoDB" id="1591995at2759"/>
<evidence type="ECO:0000313" key="5">
    <source>
        <dbReference type="Proteomes" id="UP001153555"/>
    </source>
</evidence>
<dbReference type="SUPFAM" id="SSF53633">
    <property type="entry name" value="Carbamate kinase-like"/>
    <property type="match status" value="1"/>
</dbReference>
<reference evidence="4" key="1">
    <citation type="submission" date="2019-12" db="EMBL/GenBank/DDBJ databases">
        <authorList>
            <person name="Scholes J."/>
        </authorList>
    </citation>
    <scope>NUCLEOTIDE SEQUENCE</scope>
</reference>
<dbReference type="AlphaFoldDB" id="A0A9N7NMG4"/>
<proteinExistence type="predicted"/>
<dbReference type="GO" id="GO:0006526">
    <property type="term" value="P:L-arginine biosynthetic process"/>
    <property type="evidence" value="ECO:0007669"/>
    <property type="project" value="InterPro"/>
</dbReference>
<dbReference type="InterPro" id="IPR036393">
    <property type="entry name" value="AceGlu_kinase-like_sf"/>
</dbReference>
<evidence type="ECO:0000256" key="1">
    <source>
        <dbReference type="ARBA" id="ARBA00022679"/>
    </source>
</evidence>
<dbReference type="GO" id="GO:0005737">
    <property type="term" value="C:cytoplasm"/>
    <property type="evidence" value="ECO:0007669"/>
    <property type="project" value="InterPro"/>
</dbReference>
<dbReference type="Proteomes" id="UP001153555">
    <property type="component" value="Unassembled WGS sequence"/>
</dbReference>
<gene>
    <name evidence="4" type="ORF">SHERM_27129</name>
</gene>
<evidence type="ECO:0000256" key="2">
    <source>
        <dbReference type="ARBA" id="ARBA00023315"/>
    </source>
</evidence>
<keyword evidence="1" id="KW-0808">Transferase</keyword>
<feature type="region of interest" description="Disordered" evidence="3">
    <location>
        <begin position="1"/>
        <end position="21"/>
    </location>
</feature>
<keyword evidence="2" id="KW-0012">Acyltransferase</keyword>
<organism evidence="4 5">
    <name type="scientific">Striga hermonthica</name>
    <name type="common">Purple witchweed</name>
    <name type="synonym">Buchnera hermonthica</name>
    <dbReference type="NCBI Taxonomy" id="68872"/>
    <lineage>
        <taxon>Eukaryota</taxon>
        <taxon>Viridiplantae</taxon>
        <taxon>Streptophyta</taxon>
        <taxon>Embryophyta</taxon>
        <taxon>Tracheophyta</taxon>
        <taxon>Spermatophyta</taxon>
        <taxon>Magnoliopsida</taxon>
        <taxon>eudicotyledons</taxon>
        <taxon>Gunneridae</taxon>
        <taxon>Pentapetalae</taxon>
        <taxon>asterids</taxon>
        <taxon>lamiids</taxon>
        <taxon>Lamiales</taxon>
        <taxon>Orobanchaceae</taxon>
        <taxon>Buchnereae</taxon>
        <taxon>Striga</taxon>
    </lineage>
</organism>
<name>A0A9N7NMG4_STRHE</name>
<evidence type="ECO:0000313" key="4">
    <source>
        <dbReference type="EMBL" id="CAA0831817.1"/>
    </source>
</evidence>
<protein>
    <submittedName>
        <fullName evidence="4">Probable amino-acid acetyltransferase NAGS2-chloroplastic</fullName>
    </submittedName>
</protein>
<dbReference type="GO" id="GO:0004042">
    <property type="term" value="F:L-glutamate N-acetyltransferase activity"/>
    <property type="evidence" value="ECO:0007669"/>
    <property type="project" value="InterPro"/>
</dbReference>
<comment type="caution">
    <text evidence="4">The sequence shown here is derived from an EMBL/GenBank/DDBJ whole genome shotgun (WGS) entry which is preliminary data.</text>
</comment>
<dbReference type="PANTHER" id="PTHR30602">
    <property type="entry name" value="AMINO-ACID ACETYLTRANSFERASE"/>
    <property type="match status" value="1"/>
</dbReference>
<dbReference type="InterPro" id="IPR010167">
    <property type="entry name" value="NH2A_AcTrfase"/>
</dbReference>
<dbReference type="Gene3D" id="3.40.1160.10">
    <property type="entry name" value="Acetylglutamate kinase-like"/>
    <property type="match status" value="1"/>
</dbReference>
<keyword evidence="5" id="KW-1185">Reference proteome</keyword>
<accession>A0A9N7NMG4</accession>
<sequence length="246" mass="26960">MAAASPNPCTPIQNRHGRRSTILSPNSIPRTKISFCVTRPVKFSSLKTYHRRGKKICILETEAAGIEASSCSVKDELFVQLFLEAWPYFLAHMGSTFVVLVSAEIIDSPHLDPLAMDISLLHGLGVKFVLVPGTHIQIDRLLVERGSEAKIRSMIEAKLSPGPSLSGIRRHGENERWHDGVSVASGNFLAAKRRGTVEGIDYASTGEVKKIDVFCIRERLDQGSIVLLSNLGYSSSGEVLNCKYAI</sequence>
<dbReference type="PANTHER" id="PTHR30602:SF12">
    <property type="entry name" value="AMINO-ACID ACETYLTRANSFERASE NAGS1, CHLOROPLASTIC-RELATED"/>
    <property type="match status" value="1"/>
</dbReference>
<dbReference type="EMBL" id="CACSLK010027833">
    <property type="protein sequence ID" value="CAA0831817.1"/>
    <property type="molecule type" value="Genomic_DNA"/>
</dbReference>
<evidence type="ECO:0000256" key="3">
    <source>
        <dbReference type="SAM" id="MobiDB-lite"/>
    </source>
</evidence>